<reference evidence="3 4" key="1">
    <citation type="submission" date="2016-09" db="EMBL/GenBank/DDBJ databases">
        <title>Phylogenomics of Achromobacter.</title>
        <authorList>
            <person name="Jeukens J."/>
            <person name="Freschi L."/>
            <person name="Vincent A.T."/>
            <person name="Emond-Rheault J.-G."/>
            <person name="Kukavica-Ibrulj I."/>
            <person name="Charette S.J."/>
            <person name="Levesque R.C."/>
        </authorList>
    </citation>
    <scope>NUCLEOTIDE SEQUENCE [LARGE SCALE GENOMIC DNA]</scope>
    <source>
        <strain evidence="3 4">AUS488</strain>
    </source>
</reference>
<dbReference type="SUPFAM" id="SSF52038">
    <property type="entry name" value="Barstar-related"/>
    <property type="match status" value="1"/>
</dbReference>
<comment type="similarity">
    <text evidence="1">Belongs to the barstar family.</text>
</comment>
<dbReference type="InterPro" id="IPR000468">
    <property type="entry name" value="Barstar"/>
</dbReference>
<dbReference type="Gene3D" id="3.30.370.10">
    <property type="entry name" value="Barstar-like"/>
    <property type="match status" value="1"/>
</dbReference>
<dbReference type="AlphaFoldDB" id="A0A1R1K2Y4"/>
<gene>
    <name evidence="3" type="ORF">BIZ92_01235</name>
</gene>
<feature type="domain" description="Barstar (barnase inhibitor)" evidence="2">
    <location>
        <begin position="27"/>
        <end position="100"/>
    </location>
</feature>
<dbReference type="RefSeq" id="WP_076407807.1">
    <property type="nucleotide sequence ID" value="NZ_MJMN01000001.1"/>
</dbReference>
<dbReference type="OrthoDB" id="5295683at2"/>
<organism evidence="3 4">
    <name type="scientific">Alcaligenes xylosoxydans xylosoxydans</name>
    <name type="common">Achromobacter xylosoxidans</name>
    <dbReference type="NCBI Taxonomy" id="85698"/>
    <lineage>
        <taxon>Bacteria</taxon>
        <taxon>Pseudomonadati</taxon>
        <taxon>Pseudomonadota</taxon>
        <taxon>Betaproteobacteria</taxon>
        <taxon>Burkholderiales</taxon>
        <taxon>Alcaligenaceae</taxon>
        <taxon>Achromobacter</taxon>
    </lineage>
</organism>
<dbReference type="InterPro" id="IPR035905">
    <property type="entry name" value="Barstar-like_sf"/>
</dbReference>
<protein>
    <recommendedName>
        <fullName evidence="2">Barstar (barnase inhibitor) domain-containing protein</fullName>
    </recommendedName>
</protein>
<dbReference type="EMBL" id="MJMN01000001">
    <property type="protein sequence ID" value="OMG93776.1"/>
    <property type="molecule type" value="Genomic_DNA"/>
</dbReference>
<evidence type="ECO:0000259" key="2">
    <source>
        <dbReference type="Pfam" id="PF01337"/>
    </source>
</evidence>
<dbReference type="Proteomes" id="UP000187251">
    <property type="component" value="Unassembled WGS sequence"/>
</dbReference>
<proteinExistence type="inferred from homology"/>
<evidence type="ECO:0000313" key="4">
    <source>
        <dbReference type="Proteomes" id="UP000187251"/>
    </source>
</evidence>
<accession>A0A1R1K2Y4</accession>
<evidence type="ECO:0000313" key="3">
    <source>
        <dbReference type="EMBL" id="OMG93776.1"/>
    </source>
</evidence>
<dbReference type="Pfam" id="PF01337">
    <property type="entry name" value="Barstar"/>
    <property type="match status" value="1"/>
</dbReference>
<evidence type="ECO:0000256" key="1">
    <source>
        <dbReference type="ARBA" id="ARBA00006845"/>
    </source>
</evidence>
<sequence length="126" mass="14913">MVPFTFTESSPSYDASNVFYARIDPETSSADELLKSLYYILWFPGYFGFNWDALYDCLRDLSWMPCEKVVLVHESLPKLKNEDLRVYLEVLRDSVLDWRVGEEHVLEVNFRSRDEYVIRSILSKKV</sequence>
<name>A0A1R1K2Y4_ALCXX</name>
<comment type="caution">
    <text evidence="3">The sequence shown here is derived from an EMBL/GenBank/DDBJ whole genome shotgun (WGS) entry which is preliminary data.</text>
</comment>